<organism evidence="1 2">
    <name type="scientific">Amblyomma americanum</name>
    <name type="common">Lone star tick</name>
    <dbReference type="NCBI Taxonomy" id="6943"/>
    <lineage>
        <taxon>Eukaryota</taxon>
        <taxon>Metazoa</taxon>
        <taxon>Ecdysozoa</taxon>
        <taxon>Arthropoda</taxon>
        <taxon>Chelicerata</taxon>
        <taxon>Arachnida</taxon>
        <taxon>Acari</taxon>
        <taxon>Parasitiformes</taxon>
        <taxon>Ixodida</taxon>
        <taxon>Ixodoidea</taxon>
        <taxon>Ixodidae</taxon>
        <taxon>Amblyomminae</taxon>
        <taxon>Amblyomma</taxon>
    </lineage>
</organism>
<dbReference type="GO" id="GO:0000796">
    <property type="term" value="C:condensin complex"/>
    <property type="evidence" value="ECO:0007669"/>
    <property type="project" value="TreeGrafter"/>
</dbReference>
<evidence type="ECO:0000313" key="1">
    <source>
        <dbReference type="EMBL" id="KAK8771976.1"/>
    </source>
</evidence>
<dbReference type="AlphaFoldDB" id="A0AAQ4EB74"/>
<dbReference type="GO" id="GO:0000070">
    <property type="term" value="P:mitotic sister chromatid segregation"/>
    <property type="evidence" value="ECO:0007669"/>
    <property type="project" value="TreeGrafter"/>
</dbReference>
<name>A0AAQ4EB74_AMBAM</name>
<comment type="caution">
    <text evidence="1">The sequence shown here is derived from an EMBL/GenBank/DDBJ whole genome shotgun (WGS) entry which is preliminary data.</text>
</comment>
<gene>
    <name evidence="1" type="ORF">V5799_024780</name>
</gene>
<dbReference type="PANTHER" id="PTHR16199:SF4">
    <property type="entry name" value="CONDENSIN-2 COMPLEX SUBUNIT G2"/>
    <property type="match status" value="1"/>
</dbReference>
<dbReference type="GO" id="GO:0005634">
    <property type="term" value="C:nucleus"/>
    <property type="evidence" value="ECO:0007669"/>
    <property type="project" value="InterPro"/>
</dbReference>
<evidence type="ECO:0000313" key="2">
    <source>
        <dbReference type="Proteomes" id="UP001321473"/>
    </source>
</evidence>
<accession>A0AAQ4EB74</accession>
<protein>
    <submittedName>
        <fullName evidence="1">Uncharacterized protein</fullName>
    </submittedName>
</protein>
<sequence length="855" mass="96622">MKTGASILEGLLATASYRDAAAKAELQQKIQELPPGEQGLLWRTVFEQLKTTVLQVMAEETPEKECLPLVAVCRAAASAGIVWDTLVTIVELLNGVSDLLEEGELLNSIHALCIVWCMKKLSRWKQLWLNAFTRVVQQSLKQLPKVTTEQLVATVLIMMNGLNSDSLDAVELDRDQRKVLYEQLAKCAVSANYLDRPKGRKVVTFFLTVDKKLAHAIYKEVDGALPSMTSVFIQVLAQIYLSAWKAVAGTEQATALEEDMQEVMYWYVNGDLEEAHHEKLFKFLKVLHAARKERAVAVMLCRCYLPILWRALKARHFRVRRNAAKIFFDSFPLLESTLAAQQQDELVTHFQTMHSLLADQCPEVRVLAVKGIFRVLTDFFEMIPIYERKELAEDLISKNALDMNCVESRVQVNKGLEYMIRSPMTHNLLKALIVKNKDSLEDIYSVQLSYVSLLLKARQIPGFKFWDAANPDELLPLMAEGKLELSLKVATLLRNSYFNPEGDHGTNCDRCVLLHSLNSAAFRVFYGCLTDIAPLLPIIKFLIAICQALRRNCLLLRKRAAATKENFAPDQCSSCELSGVPVDSSKRLIEQRSVHVLIEAVAITYNSVSLRNELASNELKTDWKVLVALMKITMNEMLQIADSLSMQISVLSAACLLPPDEVHNLAMRCLSMLRGFLTVPETSAPLALSMEAKACALFLCNMHRAADVLGMVADSVEKLKKKQTPVKGRRVQFCVEPKSCNSQLALQVLRYLLESPQLQIMVLKGHLVPLFNTWSALLCIAARRRRWRRLHHRTLRTKHILLAYTTNKDSLRDLLRNSNSKMLIESAMMTAYDLFLLLTYVLHGQQHPVRCLKPC</sequence>
<dbReference type="InterPro" id="IPR024741">
    <property type="entry name" value="Condensin2_G2"/>
</dbReference>
<proteinExistence type="predicted"/>
<dbReference type="PANTHER" id="PTHR16199">
    <property type="entry name" value="CONDENSIN-2 COMPLEX SUBUNIT G2"/>
    <property type="match status" value="1"/>
</dbReference>
<keyword evidence="2" id="KW-1185">Reference proteome</keyword>
<dbReference type="EMBL" id="JARKHS020019026">
    <property type="protein sequence ID" value="KAK8771976.1"/>
    <property type="molecule type" value="Genomic_DNA"/>
</dbReference>
<reference evidence="1 2" key="1">
    <citation type="journal article" date="2023" name="Arcadia Sci">
        <title>De novo assembly of a long-read Amblyomma americanum tick genome.</title>
        <authorList>
            <person name="Chou S."/>
            <person name="Poskanzer K.E."/>
            <person name="Rollins M."/>
            <person name="Thuy-Boun P.S."/>
        </authorList>
    </citation>
    <scope>NUCLEOTIDE SEQUENCE [LARGE SCALE GENOMIC DNA]</scope>
    <source>
        <strain evidence="1">F_SG_1</strain>
        <tissue evidence="1">Salivary glands</tissue>
    </source>
</reference>
<dbReference type="Proteomes" id="UP001321473">
    <property type="component" value="Unassembled WGS sequence"/>
</dbReference>
<dbReference type="Pfam" id="PF12422">
    <property type="entry name" value="Condensin2nSMC"/>
    <property type="match status" value="1"/>
</dbReference>